<proteinExistence type="predicted"/>
<organism evidence="1 2">
    <name type="scientific">Calycina marina</name>
    <dbReference type="NCBI Taxonomy" id="1763456"/>
    <lineage>
        <taxon>Eukaryota</taxon>
        <taxon>Fungi</taxon>
        <taxon>Dikarya</taxon>
        <taxon>Ascomycota</taxon>
        <taxon>Pezizomycotina</taxon>
        <taxon>Leotiomycetes</taxon>
        <taxon>Helotiales</taxon>
        <taxon>Pezizellaceae</taxon>
        <taxon>Calycina</taxon>
    </lineage>
</organism>
<keyword evidence="2" id="KW-1185">Reference proteome</keyword>
<evidence type="ECO:0000313" key="2">
    <source>
        <dbReference type="Proteomes" id="UP000887226"/>
    </source>
</evidence>
<sequence>MSQTTKQTSSERFWRPISADRGDIVATKQSRYHKIFLAHKLKTSSVEKAIKVTVQNHHVFEKSDKWPQHIAGRLSRVLLEEPKYENPAVFNQNTGQSAMEKVGHQPGVVKCAHKELSHPYDWEFYRHTKHDIADMIIHNLSLSGPKTALEEMWAQEGHSISNDVNHGFISEKRMTRILNTFEAMSLGQQPLAPCQDPRYHISGVVKHTRISRSDKRWDATAYGSTFCLLPIDNEGKRIEIRLFEHGGSYSQQVSTLFHELLHAIFTIYGCRYKECNPKGWIYSCGESGHDEVWQRVAKHCELFLEMRLGLRGADLNRTRALALEMFQSGDLNLLKIAPQLGLDTSEVAIQCWYKHDMNHRQNNAARHKKEAFLNSKIINEHDILQRTRLLAEIVELGKEDAQEEVDCIRYQRILESNIMGYRPVYWLL</sequence>
<evidence type="ECO:0008006" key="3">
    <source>
        <dbReference type="Google" id="ProtNLM"/>
    </source>
</evidence>
<name>A0A9P7YVR1_9HELO</name>
<accession>A0A9P7YVR1</accession>
<reference evidence="1" key="1">
    <citation type="journal article" date="2021" name="IMA Fungus">
        <title>Genomic characterization of three marine fungi, including Emericellopsis atlantica sp. nov. with signatures of a generalist lifestyle and marine biomass degradation.</title>
        <authorList>
            <person name="Hagestad O.C."/>
            <person name="Hou L."/>
            <person name="Andersen J.H."/>
            <person name="Hansen E.H."/>
            <person name="Altermark B."/>
            <person name="Li C."/>
            <person name="Kuhnert E."/>
            <person name="Cox R.J."/>
            <person name="Crous P.W."/>
            <person name="Spatafora J.W."/>
            <person name="Lail K."/>
            <person name="Amirebrahimi M."/>
            <person name="Lipzen A."/>
            <person name="Pangilinan J."/>
            <person name="Andreopoulos W."/>
            <person name="Hayes R.D."/>
            <person name="Ng V."/>
            <person name="Grigoriev I.V."/>
            <person name="Jackson S.A."/>
            <person name="Sutton T.D.S."/>
            <person name="Dobson A.D.W."/>
            <person name="Rama T."/>
        </authorList>
    </citation>
    <scope>NUCLEOTIDE SEQUENCE</scope>
    <source>
        <strain evidence="1">TRa3180A</strain>
    </source>
</reference>
<comment type="caution">
    <text evidence="1">The sequence shown here is derived from an EMBL/GenBank/DDBJ whole genome shotgun (WGS) entry which is preliminary data.</text>
</comment>
<dbReference type="AlphaFoldDB" id="A0A9P7YVR1"/>
<protein>
    <recommendedName>
        <fullName evidence="3">SprT-like domain-containing protein</fullName>
    </recommendedName>
</protein>
<gene>
    <name evidence="1" type="ORF">BJ878DRAFT_545820</name>
</gene>
<dbReference type="EMBL" id="MU254326">
    <property type="protein sequence ID" value="KAG9240859.1"/>
    <property type="molecule type" value="Genomic_DNA"/>
</dbReference>
<evidence type="ECO:0000313" key="1">
    <source>
        <dbReference type="EMBL" id="KAG9240859.1"/>
    </source>
</evidence>
<dbReference type="Proteomes" id="UP000887226">
    <property type="component" value="Unassembled WGS sequence"/>
</dbReference>